<protein>
    <submittedName>
        <fullName evidence="1">Uncharacterized protein</fullName>
    </submittedName>
</protein>
<proteinExistence type="predicted"/>
<comment type="caution">
    <text evidence="1">The sequence shown here is derived from an EMBL/GenBank/DDBJ whole genome shotgun (WGS) entry which is preliminary data.</text>
</comment>
<organism evidence="1 2">
    <name type="scientific">Actinocorallia longicatena</name>
    <dbReference type="NCBI Taxonomy" id="111803"/>
    <lineage>
        <taxon>Bacteria</taxon>
        <taxon>Bacillati</taxon>
        <taxon>Actinomycetota</taxon>
        <taxon>Actinomycetes</taxon>
        <taxon>Streptosporangiales</taxon>
        <taxon>Thermomonosporaceae</taxon>
        <taxon>Actinocorallia</taxon>
    </lineage>
</organism>
<dbReference type="Proteomes" id="UP001501237">
    <property type="component" value="Unassembled WGS sequence"/>
</dbReference>
<accession>A0ABP6QFK7</accession>
<name>A0ABP6QFK7_9ACTN</name>
<reference evidence="2" key="1">
    <citation type="journal article" date="2019" name="Int. J. Syst. Evol. Microbiol.">
        <title>The Global Catalogue of Microorganisms (GCM) 10K type strain sequencing project: providing services to taxonomists for standard genome sequencing and annotation.</title>
        <authorList>
            <consortium name="The Broad Institute Genomics Platform"/>
            <consortium name="The Broad Institute Genome Sequencing Center for Infectious Disease"/>
            <person name="Wu L."/>
            <person name="Ma J."/>
        </authorList>
    </citation>
    <scope>NUCLEOTIDE SEQUENCE [LARGE SCALE GENOMIC DNA]</scope>
    <source>
        <strain evidence="2">JCM 9377</strain>
    </source>
</reference>
<dbReference type="EMBL" id="BAAAUV010000016">
    <property type="protein sequence ID" value="GAA3226739.1"/>
    <property type="molecule type" value="Genomic_DNA"/>
</dbReference>
<evidence type="ECO:0000313" key="1">
    <source>
        <dbReference type="EMBL" id="GAA3226739.1"/>
    </source>
</evidence>
<evidence type="ECO:0000313" key="2">
    <source>
        <dbReference type="Proteomes" id="UP001501237"/>
    </source>
</evidence>
<gene>
    <name evidence="1" type="ORF">GCM10010468_55210</name>
</gene>
<sequence>MDIKVGMRLFAQNSTCEVVVIRAAENTGTISCAGADMLAETPGTTPPPPDGPSVELGKRYAREDGTVELLCTKAGTGPLAADGQVLQMKTAKPLPASD</sequence>
<dbReference type="RefSeq" id="WP_344833858.1">
    <property type="nucleotide sequence ID" value="NZ_BAAAUV010000016.1"/>
</dbReference>
<keyword evidence="2" id="KW-1185">Reference proteome</keyword>